<protein>
    <submittedName>
        <fullName evidence="2">Uncharacterized protein</fullName>
    </submittedName>
</protein>
<dbReference type="InterPro" id="IPR036514">
    <property type="entry name" value="SGNH_hydro_sf"/>
</dbReference>
<evidence type="ECO:0000313" key="2">
    <source>
        <dbReference type="EMBL" id="KGN98978.1"/>
    </source>
</evidence>
<dbReference type="Proteomes" id="UP000030134">
    <property type="component" value="Unassembled WGS sequence"/>
</dbReference>
<dbReference type="OrthoDB" id="9810515at2"/>
<evidence type="ECO:0000256" key="1">
    <source>
        <dbReference type="SAM" id="MobiDB-lite"/>
    </source>
</evidence>
<feature type="region of interest" description="Disordered" evidence="1">
    <location>
        <begin position="54"/>
        <end position="82"/>
    </location>
</feature>
<keyword evidence="3" id="KW-1185">Reference proteome</keyword>
<organism evidence="2 3">
    <name type="scientific">Porphyromonas gingivicanis</name>
    <dbReference type="NCBI Taxonomy" id="266762"/>
    <lineage>
        <taxon>Bacteria</taxon>
        <taxon>Pseudomonadati</taxon>
        <taxon>Bacteroidota</taxon>
        <taxon>Bacteroidia</taxon>
        <taxon>Bacteroidales</taxon>
        <taxon>Porphyromonadaceae</taxon>
        <taxon>Porphyromonas</taxon>
    </lineage>
</organism>
<dbReference type="Gene3D" id="3.40.50.1110">
    <property type="entry name" value="SGNH hydrolase"/>
    <property type="match status" value="1"/>
</dbReference>
<dbReference type="RefSeq" id="WP_036882593.1">
    <property type="nucleotide sequence ID" value="NZ_JQZW01000002.1"/>
</dbReference>
<evidence type="ECO:0000313" key="3">
    <source>
        <dbReference type="Proteomes" id="UP000030134"/>
    </source>
</evidence>
<accession>A0A0A2G6T2</accession>
<reference evidence="2 3" key="1">
    <citation type="submission" date="2014-08" db="EMBL/GenBank/DDBJ databases">
        <title>Porphyromonas gingivicanis strain:COT-022_OH1391 Genome sequencing.</title>
        <authorList>
            <person name="Wallis C."/>
            <person name="Deusch O."/>
            <person name="O'Flynn C."/>
            <person name="Davis I."/>
            <person name="Jospin G."/>
            <person name="Darling A.E."/>
            <person name="Coil D.A."/>
            <person name="Alexiev A."/>
            <person name="Horsfall A."/>
            <person name="Kirkwood N."/>
            <person name="Harris S."/>
            <person name="Eisen J.A."/>
        </authorList>
    </citation>
    <scope>NUCLEOTIDE SEQUENCE [LARGE SCALE GENOMIC DNA]</scope>
    <source>
        <strain evidence="3">COT-022 OH1391</strain>
    </source>
</reference>
<sequence>MKKKKDYFFRAWSLLLVVMLALIALYFVPQEVLGWSPKPIDMLGDLRIEEVQPFEEDEQSEQKLSLKKQKENGQDSVSPQTQELQIQAERHKVYNSLTASLDSTTMPMTITDYSKGRIGLKHFFSQLARIEQMERPVHIAVLGDSFVEGDILTDAIRSALQQRWGGRGVGWLPMSSETAGFRQSIRHEFNSWQDQSMLHTAKKEKHLITGHVFLPKSGKTWSKYTLPKKEKPFNQVTLYYHSSEEVPIKITLSDSIETLILPPSANQLNSYTISSNQEISSIRIDFEREETFACYGISLEGKQGVSVDNMSLRGNSGLLLGSVDEELNRAFNTHRPYDLIILQYGLNVANTNQKDYSFYGKQMKKVITRLRTLYPNADVMLLGVSDRAKRIAGQFSTMPEILKLHQQQQLIAQEMGIPFWSLLNAMKSLGGITEMAQRGEAAKDYTHLSHKGGRKLAEKFIEALTLEEKYYDAIKN</sequence>
<dbReference type="STRING" id="266762.HQ36_00370"/>
<proteinExistence type="predicted"/>
<name>A0A0A2G6T2_9PORP</name>
<dbReference type="SUPFAM" id="SSF52266">
    <property type="entry name" value="SGNH hydrolase"/>
    <property type="match status" value="1"/>
</dbReference>
<gene>
    <name evidence="2" type="ORF">HQ36_00370</name>
</gene>
<dbReference type="AlphaFoldDB" id="A0A0A2G6T2"/>
<dbReference type="EMBL" id="JQZW01000002">
    <property type="protein sequence ID" value="KGN98978.1"/>
    <property type="molecule type" value="Genomic_DNA"/>
</dbReference>
<dbReference type="Gene3D" id="2.60.120.1360">
    <property type="match status" value="1"/>
</dbReference>
<dbReference type="GO" id="GO:0016788">
    <property type="term" value="F:hydrolase activity, acting on ester bonds"/>
    <property type="evidence" value="ECO:0007669"/>
    <property type="project" value="UniProtKB-ARBA"/>
</dbReference>
<dbReference type="eggNOG" id="COG2755">
    <property type="taxonomic scope" value="Bacteria"/>
</dbReference>
<comment type="caution">
    <text evidence="2">The sequence shown here is derived from an EMBL/GenBank/DDBJ whole genome shotgun (WGS) entry which is preliminary data.</text>
</comment>